<dbReference type="EMBL" id="LNIX01000005">
    <property type="protein sequence ID" value="OXA53461.1"/>
    <property type="molecule type" value="Genomic_DNA"/>
</dbReference>
<dbReference type="AlphaFoldDB" id="A0A226E9D1"/>
<protein>
    <submittedName>
        <fullName evidence="1">Uncharacterized protein</fullName>
    </submittedName>
</protein>
<name>A0A226E9D1_FOLCA</name>
<dbReference type="Proteomes" id="UP000198287">
    <property type="component" value="Unassembled WGS sequence"/>
</dbReference>
<comment type="caution">
    <text evidence="1">The sequence shown here is derived from an EMBL/GenBank/DDBJ whole genome shotgun (WGS) entry which is preliminary data.</text>
</comment>
<organism evidence="1 2">
    <name type="scientific">Folsomia candida</name>
    <name type="common">Springtail</name>
    <dbReference type="NCBI Taxonomy" id="158441"/>
    <lineage>
        <taxon>Eukaryota</taxon>
        <taxon>Metazoa</taxon>
        <taxon>Ecdysozoa</taxon>
        <taxon>Arthropoda</taxon>
        <taxon>Hexapoda</taxon>
        <taxon>Collembola</taxon>
        <taxon>Entomobryomorpha</taxon>
        <taxon>Isotomoidea</taxon>
        <taxon>Isotomidae</taxon>
        <taxon>Proisotominae</taxon>
        <taxon>Folsomia</taxon>
    </lineage>
</organism>
<proteinExistence type="predicted"/>
<sequence length="297" mass="31875">MLASVLAAGLDTLITGNNSNSKISGDNNSGNVEGNSNTKLLSESSKLSIFNNSNSNLNFANVSAKLTNSSNSHVTWKNGDLNVDNCSNSELNGDLVDGKCNFSSNSNFKFVGKGAVSCEFKENSNTDATLSEGGSVKAVDNSNLKISGGSQNLQVEGTSNLHIRSTPFRNRFQVVQRNNWFNWLPSFGRAASSECKLENLTYELDYAKTGKIIGSKYLAGDFSFDVTTSKDEVKVQLSPDGNPRDVRIDKVNGKSVLFSGTGADGNRQELEIQGPKTVSVKEDEKTVVINLCDMAGL</sequence>
<gene>
    <name evidence="1" type="ORF">Fcan01_10241</name>
</gene>
<keyword evidence="2" id="KW-1185">Reference proteome</keyword>
<accession>A0A226E9D1</accession>
<evidence type="ECO:0000313" key="2">
    <source>
        <dbReference type="Proteomes" id="UP000198287"/>
    </source>
</evidence>
<evidence type="ECO:0000313" key="1">
    <source>
        <dbReference type="EMBL" id="OXA53461.1"/>
    </source>
</evidence>
<reference evidence="1 2" key="1">
    <citation type="submission" date="2015-12" db="EMBL/GenBank/DDBJ databases">
        <title>The genome of Folsomia candida.</title>
        <authorList>
            <person name="Faddeeva A."/>
            <person name="Derks M.F."/>
            <person name="Anvar Y."/>
            <person name="Smit S."/>
            <person name="Van Straalen N."/>
            <person name="Roelofs D."/>
        </authorList>
    </citation>
    <scope>NUCLEOTIDE SEQUENCE [LARGE SCALE GENOMIC DNA]</scope>
    <source>
        <strain evidence="1 2">VU population</strain>
        <tissue evidence="1">Whole body</tissue>
    </source>
</reference>